<feature type="transmembrane region" description="Helical" evidence="6">
    <location>
        <begin position="350"/>
        <end position="378"/>
    </location>
</feature>
<feature type="region of interest" description="Disordered" evidence="5">
    <location>
        <begin position="930"/>
        <end position="950"/>
    </location>
</feature>
<dbReference type="InterPro" id="IPR007632">
    <property type="entry name" value="Anoctamin"/>
</dbReference>
<feature type="compositionally biased region" description="Low complexity" evidence="5">
    <location>
        <begin position="930"/>
        <end position="944"/>
    </location>
</feature>
<dbReference type="PANTHER" id="PTHR12308:SF73">
    <property type="entry name" value="ANOCTAMIN"/>
    <property type="match status" value="1"/>
</dbReference>
<evidence type="ECO:0000256" key="3">
    <source>
        <dbReference type="ARBA" id="ARBA00022989"/>
    </source>
</evidence>
<dbReference type="PANTHER" id="PTHR12308">
    <property type="entry name" value="ANOCTAMIN"/>
    <property type="match status" value="1"/>
</dbReference>
<evidence type="ECO:0000256" key="5">
    <source>
        <dbReference type="SAM" id="MobiDB-lite"/>
    </source>
</evidence>
<dbReference type="Pfam" id="PF04547">
    <property type="entry name" value="Anoctamin"/>
    <property type="match status" value="1"/>
</dbReference>
<feature type="transmembrane region" description="Helical" evidence="6">
    <location>
        <begin position="829"/>
        <end position="850"/>
    </location>
</feature>
<name>T0RLF0_SAPDV</name>
<feature type="transmembrane region" description="Helical" evidence="6">
    <location>
        <begin position="885"/>
        <end position="903"/>
    </location>
</feature>
<dbReference type="VEuPathDB" id="FungiDB:SDRG_09111"/>
<keyword evidence="2 6" id="KW-0812">Transmembrane</keyword>
<evidence type="ECO:0000313" key="8">
    <source>
        <dbReference type="EMBL" id="EQC33123.1"/>
    </source>
</evidence>
<dbReference type="EMBL" id="JH767160">
    <property type="protein sequence ID" value="EQC33123.1"/>
    <property type="molecule type" value="Genomic_DNA"/>
</dbReference>
<organism evidence="8 9">
    <name type="scientific">Saprolegnia diclina (strain VS20)</name>
    <dbReference type="NCBI Taxonomy" id="1156394"/>
    <lineage>
        <taxon>Eukaryota</taxon>
        <taxon>Sar</taxon>
        <taxon>Stramenopiles</taxon>
        <taxon>Oomycota</taxon>
        <taxon>Saprolegniomycetes</taxon>
        <taxon>Saprolegniales</taxon>
        <taxon>Saprolegniaceae</taxon>
        <taxon>Saprolegnia</taxon>
    </lineage>
</organism>
<protein>
    <recommendedName>
        <fullName evidence="7">Anoctamin transmembrane domain-containing protein</fullName>
    </recommendedName>
</protein>
<keyword evidence="9" id="KW-1185">Reference proteome</keyword>
<proteinExistence type="predicted"/>
<feature type="region of interest" description="Disordered" evidence="5">
    <location>
        <begin position="677"/>
        <end position="707"/>
    </location>
</feature>
<feature type="compositionally biased region" description="Polar residues" evidence="5">
    <location>
        <begin position="87"/>
        <end position="104"/>
    </location>
</feature>
<evidence type="ECO:0000256" key="2">
    <source>
        <dbReference type="ARBA" id="ARBA00022692"/>
    </source>
</evidence>
<feature type="region of interest" description="Disordered" evidence="5">
    <location>
        <begin position="1"/>
        <end position="43"/>
    </location>
</feature>
<dbReference type="RefSeq" id="XP_008613246.1">
    <property type="nucleotide sequence ID" value="XM_008615024.1"/>
</dbReference>
<evidence type="ECO:0000313" key="9">
    <source>
        <dbReference type="Proteomes" id="UP000030762"/>
    </source>
</evidence>
<feature type="transmembrane region" description="Helical" evidence="6">
    <location>
        <begin position="525"/>
        <end position="547"/>
    </location>
</feature>
<dbReference type="InParanoid" id="T0RLF0"/>
<reference evidence="8 9" key="1">
    <citation type="submission" date="2012-04" db="EMBL/GenBank/DDBJ databases">
        <title>The Genome Sequence of Saprolegnia declina VS20.</title>
        <authorList>
            <consortium name="The Broad Institute Genome Sequencing Platform"/>
            <person name="Russ C."/>
            <person name="Nusbaum C."/>
            <person name="Tyler B."/>
            <person name="van West P."/>
            <person name="Dieguez-Uribeondo J."/>
            <person name="de Bruijn I."/>
            <person name="Tripathy S."/>
            <person name="Jiang R."/>
            <person name="Young S.K."/>
            <person name="Zeng Q."/>
            <person name="Gargeya S."/>
            <person name="Fitzgerald M."/>
            <person name="Haas B."/>
            <person name="Abouelleil A."/>
            <person name="Alvarado L."/>
            <person name="Arachchi H.M."/>
            <person name="Berlin A."/>
            <person name="Chapman S.B."/>
            <person name="Goldberg J."/>
            <person name="Griggs A."/>
            <person name="Gujja S."/>
            <person name="Hansen M."/>
            <person name="Howarth C."/>
            <person name="Imamovic A."/>
            <person name="Larimer J."/>
            <person name="McCowen C."/>
            <person name="Montmayeur A."/>
            <person name="Murphy C."/>
            <person name="Neiman D."/>
            <person name="Pearson M."/>
            <person name="Priest M."/>
            <person name="Roberts A."/>
            <person name="Saif S."/>
            <person name="Shea T."/>
            <person name="Sisk P."/>
            <person name="Sykes S."/>
            <person name="Wortman J."/>
            <person name="Nusbaum C."/>
            <person name="Birren B."/>
        </authorList>
    </citation>
    <scope>NUCLEOTIDE SEQUENCE [LARGE SCALE GENOMIC DNA]</scope>
    <source>
        <strain evidence="8 9">VS20</strain>
    </source>
</reference>
<dbReference type="OrthoDB" id="296386at2759"/>
<dbReference type="GO" id="GO:0005254">
    <property type="term" value="F:chloride channel activity"/>
    <property type="evidence" value="ECO:0007669"/>
    <property type="project" value="TreeGrafter"/>
</dbReference>
<feature type="domain" description="Anoctamin transmembrane" evidence="7">
    <location>
        <begin position="342"/>
        <end position="915"/>
    </location>
</feature>
<feature type="region of interest" description="Disordered" evidence="5">
    <location>
        <begin position="87"/>
        <end position="115"/>
    </location>
</feature>
<dbReference type="AlphaFoldDB" id="T0RLF0"/>
<evidence type="ECO:0000256" key="1">
    <source>
        <dbReference type="ARBA" id="ARBA00004141"/>
    </source>
</evidence>
<dbReference type="GO" id="GO:0016020">
    <property type="term" value="C:membrane"/>
    <property type="evidence" value="ECO:0007669"/>
    <property type="project" value="UniProtKB-SubCell"/>
</dbReference>
<keyword evidence="4 6" id="KW-0472">Membrane</keyword>
<feature type="transmembrane region" description="Helical" evidence="6">
    <location>
        <begin position="575"/>
        <end position="597"/>
    </location>
</feature>
<dbReference type="Proteomes" id="UP000030762">
    <property type="component" value="Unassembled WGS sequence"/>
</dbReference>
<feature type="compositionally biased region" description="Low complexity" evidence="5">
    <location>
        <begin position="691"/>
        <end position="707"/>
    </location>
</feature>
<evidence type="ECO:0000259" key="7">
    <source>
        <dbReference type="Pfam" id="PF04547"/>
    </source>
</evidence>
<feature type="transmembrane region" description="Helical" evidence="6">
    <location>
        <begin position="470"/>
        <end position="491"/>
    </location>
</feature>
<accession>T0RLF0</accession>
<dbReference type="eggNOG" id="KOG2513">
    <property type="taxonomic scope" value="Eukaryota"/>
</dbReference>
<evidence type="ECO:0000256" key="4">
    <source>
        <dbReference type="ARBA" id="ARBA00023136"/>
    </source>
</evidence>
<feature type="transmembrane region" description="Helical" evidence="6">
    <location>
        <begin position="384"/>
        <end position="406"/>
    </location>
</feature>
<dbReference type="GeneID" id="19949838"/>
<keyword evidence="3 6" id="KW-1133">Transmembrane helix</keyword>
<gene>
    <name evidence="8" type="ORF">SDRG_09111</name>
</gene>
<sequence>MEDEEAPTSSRGARHRRTRSVGFPDEHELMEPAVPDDVDVQPERAHRRTKSFESHEQFLGMLQAPRSRGYTKSLKSLVKHLAPDGAQNITGSAVSSRTTPTGMSSPVPPSRRQSHMKTHTTKVWSPHQDTEAHKHLLDSSKPLEYEFALVLHNKPARARELELHGLDKVGNEQRDVIRRCVNAGLDVTVVASTVHTRKYLCLLVRPTAQRMRIERNRLAVERWLQIGAVGEVPSEIEQLIYSSDLGSSPAQVAAELDDMDDECGDMKFTPAERIQTIGRILTSTDDIQELNPPGANISIEDVNTKDPIIAACFPLHNRKVNAMLLAKKHSWWIKSDDITNAIRFHYGERVAFHFSFIFLYTKWLLVPALVGTILYLSLRWYSAIYYMTSLSIFGYATVIIWGTLFLKFWQRENEHLNDIWNVRLFKEAEYPNPRFRPHGFRDIVDSNGVLLFKEPYYNPLYRIPAMMQTLFIFTLFTLTYVVGTTFFVQWYTAAMLAPVCDECPHCEGFLSCFDTVGATVGTWRWVYILVQGIFLGITLDVFVYLLSVKLLRFFVVRENHATEAQIDRTMINRLFIINWISFFLWFMLIAFVVVPFGEPVEDWLSDRFRWTRITVSWREGRIDMSTALVTPLLITQALNLLIDTALPNALRKRRLNAFRMARRLRANPADTMLALSEAQQHAGSHRSGRRSAPTMTSSSSSLSPDTPSLNFQTKIELQMITPLRIPYIENDLHIAIPSIEGFENDKEFMTADSIVEESQLDLYDAFPDYLKMVIQFGYVVMFSVVWPFCGMAALANNAVHIQNCFHKLCLTRRRPVPRKANSIGQWEKTLYSTLFLGVFAVVGLICISSGQVEYFVGHCLALDRFNGTDYSMTPEFSCFDLPSRFLIALVLEHVGLGLIYLLLDNISGTPASLRSSFQLKRELIRRAIGGHSHNHSGSPHSSSRSQHEYV</sequence>
<dbReference type="InterPro" id="IPR049452">
    <property type="entry name" value="Anoctamin_TM"/>
</dbReference>
<comment type="subcellular location">
    <subcellularLocation>
        <location evidence="1">Membrane</location>
        <topology evidence="1">Multi-pass membrane protein</topology>
    </subcellularLocation>
</comment>
<dbReference type="OMA" id="WISFFLW"/>
<evidence type="ECO:0000256" key="6">
    <source>
        <dbReference type="SAM" id="Phobius"/>
    </source>
</evidence>